<accession>A0ABS0WS53</accession>
<dbReference type="RefSeq" id="WP_198841515.1">
    <property type="nucleotide sequence ID" value="NZ_JAEHFJ010000005.1"/>
</dbReference>
<dbReference type="PROSITE" id="PS51257">
    <property type="entry name" value="PROKAR_LIPOPROTEIN"/>
    <property type="match status" value="1"/>
</dbReference>
<feature type="signal peptide" evidence="1">
    <location>
        <begin position="1"/>
        <end position="25"/>
    </location>
</feature>
<sequence length="173" mass="19714">MLKSISLSFCICTIVLLLFSCNNHAKKVKNEGIPLESIDKKLIYRSENLAEGILNSFDDKNGVDYLFRINNITPILTAGIKRYKIIFEESYSRLNSILGDLTSPELIKVVQKPYLKSFRYKLTSSNEDITISSVTLILDINVDYNLANFYLMVTSKNGKLINQSVLPEVYIQF</sequence>
<keyword evidence="3" id="KW-1185">Reference proteome</keyword>
<dbReference type="EMBL" id="JAEHFJ010000005">
    <property type="protein sequence ID" value="MBJ2174787.1"/>
    <property type="molecule type" value="Genomic_DNA"/>
</dbReference>
<name>A0ABS0WS53_9FLAO</name>
<comment type="caution">
    <text evidence="2">The sequence shown here is derived from an EMBL/GenBank/DDBJ whole genome shotgun (WGS) entry which is preliminary data.</text>
</comment>
<reference evidence="2 3" key="1">
    <citation type="submission" date="2020-12" db="EMBL/GenBank/DDBJ databases">
        <title>Aureibaculum luteum sp. nov. and Aureibaculum flavum sp. nov., novel members of the family Flavobacteriaceae isolated from Antarctic intertidal sediments.</title>
        <authorList>
            <person name="He X."/>
            <person name="Zhang X."/>
        </authorList>
    </citation>
    <scope>NUCLEOTIDE SEQUENCE [LARGE SCALE GENOMIC DNA]</scope>
    <source>
        <strain evidence="2 3">A20</strain>
    </source>
</reference>
<evidence type="ECO:0000256" key="1">
    <source>
        <dbReference type="SAM" id="SignalP"/>
    </source>
</evidence>
<gene>
    <name evidence="2" type="ORF">JBL43_11100</name>
</gene>
<proteinExistence type="predicted"/>
<evidence type="ECO:0000313" key="3">
    <source>
        <dbReference type="Proteomes" id="UP000623301"/>
    </source>
</evidence>
<feature type="chain" id="PRO_5045756108" description="DUF4252 domain-containing protein" evidence="1">
    <location>
        <begin position="26"/>
        <end position="173"/>
    </location>
</feature>
<evidence type="ECO:0000313" key="2">
    <source>
        <dbReference type="EMBL" id="MBJ2174787.1"/>
    </source>
</evidence>
<dbReference type="Proteomes" id="UP000623301">
    <property type="component" value="Unassembled WGS sequence"/>
</dbReference>
<keyword evidence="1" id="KW-0732">Signal</keyword>
<evidence type="ECO:0008006" key="4">
    <source>
        <dbReference type="Google" id="ProtNLM"/>
    </source>
</evidence>
<protein>
    <recommendedName>
        <fullName evidence="4">DUF4252 domain-containing protein</fullName>
    </recommendedName>
</protein>
<organism evidence="2 3">
    <name type="scientific">Aureibaculum flavum</name>
    <dbReference type="NCBI Taxonomy" id="2795986"/>
    <lineage>
        <taxon>Bacteria</taxon>
        <taxon>Pseudomonadati</taxon>
        <taxon>Bacteroidota</taxon>
        <taxon>Flavobacteriia</taxon>
        <taxon>Flavobacteriales</taxon>
        <taxon>Flavobacteriaceae</taxon>
        <taxon>Aureibaculum</taxon>
    </lineage>
</organism>